<dbReference type="InterPro" id="IPR002110">
    <property type="entry name" value="Ankyrin_rpt"/>
</dbReference>
<dbReference type="Gene3D" id="1.25.40.20">
    <property type="entry name" value="Ankyrin repeat-containing domain"/>
    <property type="match status" value="1"/>
</dbReference>
<dbReference type="SUPFAM" id="SSF48403">
    <property type="entry name" value="Ankyrin repeat"/>
    <property type="match status" value="1"/>
</dbReference>
<proteinExistence type="predicted"/>
<protein>
    <submittedName>
        <fullName evidence="1">Uncharacterized protein</fullName>
    </submittedName>
</protein>
<accession>A0AA42ATZ8</accession>
<dbReference type="PANTHER" id="PTHR24121:SF22">
    <property type="entry name" value="PROTEIN ACCELERATED CELL DEATH 6-LIKE"/>
    <property type="match status" value="1"/>
</dbReference>
<dbReference type="EMBL" id="JAJJMA010220127">
    <property type="protein sequence ID" value="MCL7041099.1"/>
    <property type="molecule type" value="Genomic_DNA"/>
</dbReference>
<keyword evidence="2" id="KW-1185">Reference proteome</keyword>
<name>A0AA42ATZ8_PAPNU</name>
<comment type="caution">
    <text evidence="1">The sequence shown here is derived from an EMBL/GenBank/DDBJ whole genome shotgun (WGS) entry which is preliminary data.</text>
</comment>
<organism evidence="1 2">
    <name type="scientific">Papaver nudicaule</name>
    <name type="common">Iceland poppy</name>
    <dbReference type="NCBI Taxonomy" id="74823"/>
    <lineage>
        <taxon>Eukaryota</taxon>
        <taxon>Viridiplantae</taxon>
        <taxon>Streptophyta</taxon>
        <taxon>Embryophyta</taxon>
        <taxon>Tracheophyta</taxon>
        <taxon>Spermatophyta</taxon>
        <taxon>Magnoliopsida</taxon>
        <taxon>Ranunculales</taxon>
        <taxon>Papaveraceae</taxon>
        <taxon>Papaveroideae</taxon>
        <taxon>Papaver</taxon>
    </lineage>
</organism>
<dbReference type="InterPro" id="IPR036770">
    <property type="entry name" value="Ankyrin_rpt-contain_sf"/>
</dbReference>
<evidence type="ECO:0000313" key="2">
    <source>
        <dbReference type="Proteomes" id="UP001177140"/>
    </source>
</evidence>
<dbReference type="AlphaFoldDB" id="A0AA42ATZ8"/>
<sequence>MMKTTSYDAIRLGDIHYLKQMLVASSGEDGYTDLSQMKTHLINNNALHVAVQYNQEICVKEICERCPSLLLEQNFEGNTPLHIGARLALPIIVEVMLNCAREMVKQNEEEDVEKGLGNDSMPSCANNATEEEKEHSPLVSITMLQQLVRMVNKKKDTALHEALQEYPSDVARLLIAADPSYEYFANDAGETPSYLATRNAQYDVVEMMACPTSNAPDGRTILHIAILYPTCPGKL</sequence>
<dbReference type="Proteomes" id="UP001177140">
    <property type="component" value="Unassembled WGS sequence"/>
</dbReference>
<reference evidence="1" key="1">
    <citation type="submission" date="2022-03" db="EMBL/GenBank/DDBJ databases">
        <title>A functionally conserved STORR gene fusion in Papaver species that diverged 16.8 million years ago.</title>
        <authorList>
            <person name="Catania T."/>
        </authorList>
    </citation>
    <scope>NUCLEOTIDE SEQUENCE</scope>
    <source>
        <strain evidence="1">S-191538</strain>
    </source>
</reference>
<dbReference type="PANTHER" id="PTHR24121">
    <property type="entry name" value="NO MECHANORECEPTOR POTENTIAL C, ISOFORM D-RELATED"/>
    <property type="match status" value="1"/>
</dbReference>
<evidence type="ECO:0000313" key="1">
    <source>
        <dbReference type="EMBL" id="MCL7041099.1"/>
    </source>
</evidence>
<gene>
    <name evidence="1" type="ORF">MKW94_026695</name>
</gene>
<dbReference type="SMART" id="SM00248">
    <property type="entry name" value="ANK"/>
    <property type="match status" value="3"/>
</dbReference>